<dbReference type="RefSeq" id="WP_141788157.1">
    <property type="nucleotide sequence ID" value="NZ_BAAAKX010000021.1"/>
</dbReference>
<dbReference type="InterPro" id="IPR021527">
    <property type="entry name" value="DUF2795"/>
</dbReference>
<proteinExistence type="predicted"/>
<accession>A0A542ZIQ8</accession>
<sequence length="80" mass="8914">MLQAQQSATRSSSREDLARILTGVHYPVTAEDLMVLALRRRTPSEVLWQLNQLPYDRRFNSAADVAGYLDAVAAPTLGRN</sequence>
<dbReference type="EMBL" id="VFOQ01000001">
    <property type="protein sequence ID" value="TQL60234.1"/>
    <property type="molecule type" value="Genomic_DNA"/>
</dbReference>
<name>A0A542ZIQ8_9MICO</name>
<comment type="caution">
    <text evidence="1">The sequence shown here is derived from an EMBL/GenBank/DDBJ whole genome shotgun (WGS) entry which is preliminary data.</text>
</comment>
<dbReference type="AlphaFoldDB" id="A0A542ZIQ8"/>
<protein>
    <submittedName>
        <fullName evidence="1">Uncharacterized protein DUF2795</fullName>
    </submittedName>
</protein>
<dbReference type="OrthoDB" id="5519961at2"/>
<dbReference type="Pfam" id="PF11387">
    <property type="entry name" value="DUF2795"/>
    <property type="match status" value="1"/>
</dbReference>
<keyword evidence="2" id="KW-1185">Reference proteome</keyword>
<gene>
    <name evidence="1" type="ORF">FB474_1617</name>
</gene>
<dbReference type="Proteomes" id="UP000319514">
    <property type="component" value="Unassembled WGS sequence"/>
</dbReference>
<organism evidence="1 2">
    <name type="scientific">Oryzihumus leptocrescens</name>
    <dbReference type="NCBI Taxonomy" id="297536"/>
    <lineage>
        <taxon>Bacteria</taxon>
        <taxon>Bacillati</taxon>
        <taxon>Actinomycetota</taxon>
        <taxon>Actinomycetes</taxon>
        <taxon>Micrococcales</taxon>
        <taxon>Intrasporangiaceae</taxon>
        <taxon>Oryzihumus</taxon>
    </lineage>
</organism>
<evidence type="ECO:0000313" key="1">
    <source>
        <dbReference type="EMBL" id="TQL60234.1"/>
    </source>
</evidence>
<evidence type="ECO:0000313" key="2">
    <source>
        <dbReference type="Proteomes" id="UP000319514"/>
    </source>
</evidence>
<reference evidence="1 2" key="1">
    <citation type="submission" date="2019-06" db="EMBL/GenBank/DDBJ databases">
        <title>Sequencing the genomes of 1000 actinobacteria strains.</title>
        <authorList>
            <person name="Klenk H.-P."/>
        </authorList>
    </citation>
    <scope>NUCLEOTIDE SEQUENCE [LARGE SCALE GENOMIC DNA]</scope>
    <source>
        <strain evidence="1 2">DSM 18082</strain>
    </source>
</reference>